<accession>A0A8H5CAY5</accession>
<feature type="region of interest" description="Disordered" evidence="1">
    <location>
        <begin position="1"/>
        <end position="20"/>
    </location>
</feature>
<keyword evidence="3" id="KW-1185">Reference proteome</keyword>
<dbReference type="EMBL" id="JAACJK010000013">
    <property type="protein sequence ID" value="KAF5338460.1"/>
    <property type="molecule type" value="Genomic_DNA"/>
</dbReference>
<sequence>MSRVGTTPVTVTTDPVPPRPRNASELLADAQFTRQIVAIFCDGLFSVADEATTSTIIRRSMELCRSAEILAQVVQSRVFAFHTAFYWTIVNHGDHPGIPPLLMELGRICGFHFSDEAQDGMLQTFLISSDDQLFQYLKESIPSVVGPISRSFFDSEEDRMRVNVVNPTGSQPRSKVTLAFDIPRFMDRMLVDQGISYHFAAAGSLWCLKAAITQVESDPLPGGWRFLLEETHTNSRYSIWSEVTEDIRDRIVQIDSRDDSMRQGKDHRTITYHERVICITFSGENCDDSATGTREPTPTTTNYKLNVARVPSTTTLDPGHVALAQLRP</sequence>
<evidence type="ECO:0000313" key="3">
    <source>
        <dbReference type="Proteomes" id="UP000541558"/>
    </source>
</evidence>
<proteinExistence type="predicted"/>
<feature type="compositionally biased region" description="Low complexity" evidence="1">
    <location>
        <begin position="1"/>
        <end position="14"/>
    </location>
</feature>
<comment type="caution">
    <text evidence="2">The sequence shown here is derived from an EMBL/GenBank/DDBJ whole genome shotgun (WGS) entry which is preliminary data.</text>
</comment>
<gene>
    <name evidence="2" type="ORF">D9611_013311</name>
</gene>
<dbReference type="OrthoDB" id="2889147at2759"/>
<organism evidence="2 3">
    <name type="scientific">Ephemerocybe angulata</name>
    <dbReference type="NCBI Taxonomy" id="980116"/>
    <lineage>
        <taxon>Eukaryota</taxon>
        <taxon>Fungi</taxon>
        <taxon>Dikarya</taxon>
        <taxon>Basidiomycota</taxon>
        <taxon>Agaricomycotina</taxon>
        <taxon>Agaricomycetes</taxon>
        <taxon>Agaricomycetidae</taxon>
        <taxon>Agaricales</taxon>
        <taxon>Agaricineae</taxon>
        <taxon>Psathyrellaceae</taxon>
        <taxon>Ephemerocybe</taxon>
    </lineage>
</organism>
<name>A0A8H5CAY5_9AGAR</name>
<reference evidence="2 3" key="1">
    <citation type="journal article" date="2020" name="ISME J.">
        <title>Uncovering the hidden diversity of litter-decomposition mechanisms in mushroom-forming fungi.</title>
        <authorList>
            <person name="Floudas D."/>
            <person name="Bentzer J."/>
            <person name="Ahren D."/>
            <person name="Johansson T."/>
            <person name="Persson P."/>
            <person name="Tunlid A."/>
        </authorList>
    </citation>
    <scope>NUCLEOTIDE SEQUENCE [LARGE SCALE GENOMIC DNA]</scope>
    <source>
        <strain evidence="2 3">CBS 175.51</strain>
    </source>
</reference>
<evidence type="ECO:0000256" key="1">
    <source>
        <dbReference type="SAM" id="MobiDB-lite"/>
    </source>
</evidence>
<evidence type="ECO:0000313" key="2">
    <source>
        <dbReference type="EMBL" id="KAF5338460.1"/>
    </source>
</evidence>
<protein>
    <submittedName>
        <fullName evidence="2">Uncharacterized protein</fullName>
    </submittedName>
</protein>
<dbReference type="Proteomes" id="UP000541558">
    <property type="component" value="Unassembled WGS sequence"/>
</dbReference>
<dbReference type="AlphaFoldDB" id="A0A8H5CAY5"/>